<keyword evidence="7" id="KW-0472">Membrane</keyword>
<organism evidence="9 10">
    <name type="scientific">Haemonchus contortus</name>
    <name type="common">Barber pole worm</name>
    <dbReference type="NCBI Taxonomy" id="6289"/>
    <lineage>
        <taxon>Eukaryota</taxon>
        <taxon>Metazoa</taxon>
        <taxon>Ecdysozoa</taxon>
        <taxon>Nematoda</taxon>
        <taxon>Chromadorea</taxon>
        <taxon>Rhabditida</taxon>
        <taxon>Rhabditina</taxon>
        <taxon>Rhabditomorpha</taxon>
        <taxon>Strongyloidea</taxon>
        <taxon>Trichostrongylidae</taxon>
        <taxon>Haemonchus</taxon>
    </lineage>
</organism>
<evidence type="ECO:0000256" key="3">
    <source>
        <dbReference type="ARBA" id="ARBA00022676"/>
    </source>
</evidence>
<keyword evidence="9" id="KW-1185">Reference proteome</keyword>
<evidence type="ECO:0000313" key="9">
    <source>
        <dbReference type="Proteomes" id="UP000025227"/>
    </source>
</evidence>
<keyword evidence="6" id="KW-1133">Transmembrane helix</keyword>
<comment type="subcellular location">
    <subcellularLocation>
        <location evidence="1">Membrane</location>
        <topology evidence="1">Single-pass membrane protein</topology>
    </subcellularLocation>
</comment>
<evidence type="ECO:0000313" key="10">
    <source>
        <dbReference type="WBParaSite" id="HCON_00048960-00001"/>
    </source>
</evidence>
<dbReference type="PANTHER" id="PTHR21461">
    <property type="entry name" value="GLYCOSYLTRANSFERASE FAMILY 92 PROTEIN"/>
    <property type="match status" value="1"/>
</dbReference>
<evidence type="ECO:0000256" key="8">
    <source>
        <dbReference type="RuleBase" id="RU366017"/>
    </source>
</evidence>
<evidence type="ECO:0000256" key="1">
    <source>
        <dbReference type="ARBA" id="ARBA00004167"/>
    </source>
</evidence>
<dbReference type="GO" id="GO:0016757">
    <property type="term" value="F:glycosyltransferase activity"/>
    <property type="evidence" value="ECO:0007669"/>
    <property type="project" value="UniProtKB-UniRule"/>
</dbReference>
<dbReference type="PANTHER" id="PTHR21461:SF8">
    <property type="entry name" value="DOLICHYL-PHOSPHATE-MANNOSE--PROTEIN MANNOSYLTRANSFERASE-RELATED"/>
    <property type="match status" value="1"/>
</dbReference>
<evidence type="ECO:0000256" key="7">
    <source>
        <dbReference type="ARBA" id="ARBA00023136"/>
    </source>
</evidence>
<dbReference type="OrthoDB" id="5833770at2759"/>
<dbReference type="GO" id="GO:0005737">
    <property type="term" value="C:cytoplasm"/>
    <property type="evidence" value="ECO:0007669"/>
    <property type="project" value="TreeGrafter"/>
</dbReference>
<proteinExistence type="inferred from homology"/>
<dbReference type="Pfam" id="PF01697">
    <property type="entry name" value="Glyco_transf_92"/>
    <property type="match status" value="1"/>
</dbReference>
<protein>
    <recommendedName>
        <fullName evidence="8">Glycosyltransferase family 92 protein</fullName>
        <ecNumber evidence="8">2.4.1.-</ecNumber>
    </recommendedName>
</protein>
<evidence type="ECO:0000256" key="2">
    <source>
        <dbReference type="ARBA" id="ARBA00007647"/>
    </source>
</evidence>
<dbReference type="OMA" id="TWHNTSH"/>
<dbReference type="WBParaSite" id="HCON_00048960-00001">
    <property type="protein sequence ID" value="HCON_00048960-00001"/>
    <property type="gene ID" value="HCON_00048960"/>
</dbReference>
<keyword evidence="3 8" id="KW-0328">Glycosyltransferase</keyword>
<dbReference type="InterPro" id="IPR008166">
    <property type="entry name" value="Glyco_transf_92"/>
</dbReference>
<evidence type="ECO:0000256" key="6">
    <source>
        <dbReference type="ARBA" id="ARBA00022989"/>
    </source>
</evidence>
<evidence type="ECO:0000256" key="4">
    <source>
        <dbReference type="ARBA" id="ARBA00022679"/>
    </source>
</evidence>
<accession>A0A7I4Y4Z0</accession>
<sequence>MRSRLARQLLAFVVAFTVAIPLFRFFSWDGKSEQTKIGSAANKKPRRSLIEKSVLLRYGDTDPLTIFSAYSHSDRTTVIIAAYGYMMRRLFCRLFDDQFQEILPATQSLVFPEFTIHCPPSNHARFVALSLNAFDAVTSQDMHKIRAVRESDSKGEKSFLSVCLAPLWGTSPKWLLLIEFIEYYRLQGVEYFYVYRQSSDTYSDIVLNDYENEGILEIVNISESTNCLKRHRCRHEIQLQDCVFRTRGRSDWVATVDLDERISVNGGSTVRQYIESHALPVNAELRFRCRWLLRLEEIPADPIQWRVEDSRIPMDVWHNTSHVAPVNHTTKSIIQPLKVESMGVHQVLRFSPGTTVRLVPPEHAVVRHYRLTKGWAYFLKEAETFGSFEDTYVAPELLEAIQLAVNNKVNKLFPESKPKVLK</sequence>
<reference evidence="10" key="1">
    <citation type="submission" date="2020-12" db="UniProtKB">
        <authorList>
            <consortium name="WormBaseParasite"/>
        </authorList>
    </citation>
    <scope>IDENTIFICATION</scope>
    <source>
        <strain evidence="10">MHco3</strain>
    </source>
</reference>
<name>A0A7I4Y4Z0_HAECO</name>
<dbReference type="GO" id="GO:0016020">
    <property type="term" value="C:membrane"/>
    <property type="evidence" value="ECO:0007669"/>
    <property type="project" value="UniProtKB-SubCell"/>
</dbReference>
<keyword evidence="4 8" id="KW-0808">Transferase</keyword>
<evidence type="ECO:0000256" key="5">
    <source>
        <dbReference type="ARBA" id="ARBA00022692"/>
    </source>
</evidence>
<dbReference type="AlphaFoldDB" id="A0A7I4Y4Z0"/>
<dbReference type="EC" id="2.4.1.-" evidence="8"/>
<keyword evidence="5" id="KW-0812">Transmembrane</keyword>
<dbReference type="Proteomes" id="UP000025227">
    <property type="component" value="Unplaced"/>
</dbReference>
<comment type="similarity">
    <text evidence="2 8">Belongs to the glycosyltransferase 92 family.</text>
</comment>